<evidence type="ECO:0000259" key="5">
    <source>
        <dbReference type="PROSITE" id="PS50977"/>
    </source>
</evidence>
<dbReference type="EMBL" id="BMCS01000002">
    <property type="protein sequence ID" value="GGF37178.1"/>
    <property type="molecule type" value="Genomic_DNA"/>
</dbReference>
<evidence type="ECO:0000256" key="1">
    <source>
        <dbReference type="ARBA" id="ARBA00023015"/>
    </source>
</evidence>
<dbReference type="RefSeq" id="WP_188491333.1">
    <property type="nucleotide sequence ID" value="NZ_BMCS01000002.1"/>
</dbReference>
<evidence type="ECO:0000313" key="7">
    <source>
        <dbReference type="Proteomes" id="UP000632454"/>
    </source>
</evidence>
<dbReference type="Proteomes" id="UP000632454">
    <property type="component" value="Unassembled WGS sequence"/>
</dbReference>
<keyword evidence="2 4" id="KW-0238">DNA-binding</keyword>
<dbReference type="Pfam" id="PF00440">
    <property type="entry name" value="TetR_N"/>
    <property type="match status" value="1"/>
</dbReference>
<keyword evidence="7" id="KW-1185">Reference proteome</keyword>
<proteinExistence type="predicted"/>
<evidence type="ECO:0000256" key="3">
    <source>
        <dbReference type="ARBA" id="ARBA00023163"/>
    </source>
</evidence>
<dbReference type="PRINTS" id="PR00455">
    <property type="entry name" value="HTHTETR"/>
</dbReference>
<protein>
    <submittedName>
        <fullName evidence="6">TetR family transcriptional regulator</fullName>
    </submittedName>
</protein>
<sequence length="211" mass="23078">MDGTIGLRERKKLKTRQHIADAAAHLFGEHGFEQVAVADVARAAEVSEQTVYNYFSSKHDLVLDRADEIREQLVRLVAERPDGQSPADSLRDNAHRYAKHHRTASTAELRGQLPVICAGSPVIRRLVLESRDRTADEMAGAIVDTTAGVHPAVARAHAAALVSVFQMVVDHIGHRTLAGVSPELVADELGPAIDAVMDDLARHFETMREQS</sequence>
<evidence type="ECO:0000256" key="2">
    <source>
        <dbReference type="ARBA" id="ARBA00023125"/>
    </source>
</evidence>
<evidence type="ECO:0000313" key="6">
    <source>
        <dbReference type="EMBL" id="GGF37178.1"/>
    </source>
</evidence>
<dbReference type="InterPro" id="IPR001647">
    <property type="entry name" value="HTH_TetR"/>
</dbReference>
<accession>A0ABQ1V552</accession>
<dbReference type="Gene3D" id="1.10.357.10">
    <property type="entry name" value="Tetracycline Repressor, domain 2"/>
    <property type="match status" value="1"/>
</dbReference>
<dbReference type="SUPFAM" id="SSF46689">
    <property type="entry name" value="Homeodomain-like"/>
    <property type="match status" value="1"/>
</dbReference>
<dbReference type="InterPro" id="IPR050109">
    <property type="entry name" value="HTH-type_TetR-like_transc_reg"/>
</dbReference>
<keyword evidence="1" id="KW-0805">Transcription regulation</keyword>
<gene>
    <name evidence="6" type="ORF">GCM10007298_36150</name>
</gene>
<dbReference type="InterPro" id="IPR009057">
    <property type="entry name" value="Homeodomain-like_sf"/>
</dbReference>
<dbReference type="PANTHER" id="PTHR30055:SF234">
    <property type="entry name" value="HTH-TYPE TRANSCRIPTIONAL REGULATOR BETI"/>
    <property type="match status" value="1"/>
</dbReference>
<feature type="domain" description="HTH tetR-type" evidence="5">
    <location>
        <begin position="13"/>
        <end position="73"/>
    </location>
</feature>
<organism evidence="6 7">
    <name type="scientific">Williamsia phyllosphaerae</name>
    <dbReference type="NCBI Taxonomy" id="885042"/>
    <lineage>
        <taxon>Bacteria</taxon>
        <taxon>Bacillati</taxon>
        <taxon>Actinomycetota</taxon>
        <taxon>Actinomycetes</taxon>
        <taxon>Mycobacteriales</taxon>
        <taxon>Nocardiaceae</taxon>
        <taxon>Williamsia</taxon>
    </lineage>
</organism>
<feature type="DNA-binding region" description="H-T-H motif" evidence="4">
    <location>
        <begin position="36"/>
        <end position="55"/>
    </location>
</feature>
<comment type="caution">
    <text evidence="6">The sequence shown here is derived from an EMBL/GenBank/DDBJ whole genome shotgun (WGS) entry which is preliminary data.</text>
</comment>
<dbReference type="PANTHER" id="PTHR30055">
    <property type="entry name" value="HTH-TYPE TRANSCRIPTIONAL REGULATOR RUTR"/>
    <property type="match status" value="1"/>
</dbReference>
<reference evidence="7" key="1">
    <citation type="journal article" date="2019" name="Int. J. Syst. Evol. Microbiol.">
        <title>The Global Catalogue of Microorganisms (GCM) 10K type strain sequencing project: providing services to taxonomists for standard genome sequencing and annotation.</title>
        <authorList>
            <consortium name="The Broad Institute Genomics Platform"/>
            <consortium name="The Broad Institute Genome Sequencing Center for Infectious Disease"/>
            <person name="Wu L."/>
            <person name="Ma J."/>
        </authorList>
    </citation>
    <scope>NUCLEOTIDE SEQUENCE [LARGE SCALE GENOMIC DNA]</scope>
    <source>
        <strain evidence="7">CCM 7855</strain>
    </source>
</reference>
<name>A0ABQ1V552_9NOCA</name>
<evidence type="ECO:0000256" key="4">
    <source>
        <dbReference type="PROSITE-ProRule" id="PRU00335"/>
    </source>
</evidence>
<keyword evidence="3" id="KW-0804">Transcription</keyword>
<dbReference type="PROSITE" id="PS50977">
    <property type="entry name" value="HTH_TETR_2"/>
    <property type="match status" value="1"/>
</dbReference>